<organism evidence="8 9">
    <name type="scientific">Corynebacterium aquilae DSM 44791</name>
    <dbReference type="NCBI Taxonomy" id="1431546"/>
    <lineage>
        <taxon>Bacteria</taxon>
        <taxon>Bacillati</taxon>
        <taxon>Actinomycetota</taxon>
        <taxon>Actinomycetes</taxon>
        <taxon>Mycobacteriales</taxon>
        <taxon>Corynebacteriaceae</taxon>
        <taxon>Corynebacterium</taxon>
    </lineage>
</organism>
<evidence type="ECO:0000256" key="2">
    <source>
        <dbReference type="ARBA" id="ARBA00022694"/>
    </source>
</evidence>
<comment type="domain">
    <text evidence="6">The N-terminal region contains the highly conserved SGGXDS motif, predicted to be a P-loop motif involved in ATP binding.</text>
</comment>
<dbReference type="InterPro" id="IPR011063">
    <property type="entry name" value="TilS/TtcA_N"/>
</dbReference>
<dbReference type="Proteomes" id="UP000185478">
    <property type="component" value="Chromosome"/>
</dbReference>
<dbReference type="OrthoDB" id="5244702at2"/>
<keyword evidence="1 6" id="KW-0436">Ligase</keyword>
<dbReference type="EMBL" id="CP009245">
    <property type="protein sequence ID" value="APT85502.1"/>
    <property type="molecule type" value="Genomic_DNA"/>
</dbReference>
<dbReference type="GO" id="GO:0006400">
    <property type="term" value="P:tRNA modification"/>
    <property type="evidence" value="ECO:0007669"/>
    <property type="project" value="UniProtKB-UniRule"/>
</dbReference>
<dbReference type="EC" id="6.3.4.19" evidence="6"/>
<evidence type="ECO:0000256" key="3">
    <source>
        <dbReference type="ARBA" id="ARBA00022741"/>
    </source>
</evidence>
<gene>
    <name evidence="6" type="primary">tilS</name>
    <name evidence="8" type="ORF">CAQU_11065</name>
</gene>
<evidence type="ECO:0000313" key="9">
    <source>
        <dbReference type="Proteomes" id="UP000185478"/>
    </source>
</evidence>
<dbReference type="InterPro" id="IPR014729">
    <property type="entry name" value="Rossmann-like_a/b/a_fold"/>
</dbReference>
<keyword evidence="4 6" id="KW-0067">ATP-binding</keyword>
<dbReference type="Gene3D" id="3.40.50.620">
    <property type="entry name" value="HUPs"/>
    <property type="match status" value="1"/>
</dbReference>
<dbReference type="CDD" id="cd01992">
    <property type="entry name" value="TilS_N"/>
    <property type="match status" value="1"/>
</dbReference>
<keyword evidence="3 6" id="KW-0547">Nucleotide-binding</keyword>
<evidence type="ECO:0000256" key="6">
    <source>
        <dbReference type="HAMAP-Rule" id="MF_01161"/>
    </source>
</evidence>
<evidence type="ECO:0000259" key="7">
    <source>
        <dbReference type="Pfam" id="PF01171"/>
    </source>
</evidence>
<dbReference type="HAMAP" id="MF_01161">
    <property type="entry name" value="tRNA_Ile_lys_synt"/>
    <property type="match status" value="1"/>
</dbReference>
<dbReference type="PANTHER" id="PTHR43033:SF1">
    <property type="entry name" value="TRNA(ILE)-LYSIDINE SYNTHASE-RELATED"/>
    <property type="match status" value="1"/>
</dbReference>
<sequence>MPAHIGQLAVAYDAPGLNACRRAVRAHLKHHPHARINLGYSGGPDSTALLAALLAENLTVRAIIIDHGIHPEHATITATARSLAEALGAQTHTIAVTLAAGSQEAAAREARYTAFAATSDHIFTGHTLDDQAETLLLGLLRGNATAMQPVSNHQLRIHRPLLGIRRADTHNACRELGLDPDTGAGVNGHRLFIDPTNTDTDYRRADIRQRLLPLLADIIGGDAAPTLATAADTIAASNHLIDTLTPDTRRTHLPIRELAALPPVVLQRTIAQFLIHHGAKPTTGSIHQVTRLVTDWHGQGAVAVAAATPTLGGDRLAVARNSGKLEMSTLPPAQPRPT</sequence>
<dbReference type="InterPro" id="IPR012094">
    <property type="entry name" value="tRNA_Ile_lys_synt"/>
</dbReference>
<evidence type="ECO:0000256" key="4">
    <source>
        <dbReference type="ARBA" id="ARBA00022840"/>
    </source>
</evidence>
<comment type="similarity">
    <text evidence="6">Belongs to the tRNA(Ile)-lysidine synthase family.</text>
</comment>
<dbReference type="GO" id="GO:0005524">
    <property type="term" value="F:ATP binding"/>
    <property type="evidence" value="ECO:0007669"/>
    <property type="project" value="UniProtKB-UniRule"/>
</dbReference>
<dbReference type="InterPro" id="IPR012795">
    <property type="entry name" value="tRNA_Ile_lys_synt_N"/>
</dbReference>
<comment type="catalytic activity">
    <reaction evidence="5 6">
        <text>cytidine(34) in tRNA(Ile2) + L-lysine + ATP = lysidine(34) in tRNA(Ile2) + AMP + diphosphate + H(+)</text>
        <dbReference type="Rhea" id="RHEA:43744"/>
        <dbReference type="Rhea" id="RHEA-COMP:10625"/>
        <dbReference type="Rhea" id="RHEA-COMP:10670"/>
        <dbReference type="ChEBI" id="CHEBI:15378"/>
        <dbReference type="ChEBI" id="CHEBI:30616"/>
        <dbReference type="ChEBI" id="CHEBI:32551"/>
        <dbReference type="ChEBI" id="CHEBI:33019"/>
        <dbReference type="ChEBI" id="CHEBI:82748"/>
        <dbReference type="ChEBI" id="CHEBI:83665"/>
        <dbReference type="ChEBI" id="CHEBI:456215"/>
        <dbReference type="EC" id="6.3.4.19"/>
    </reaction>
</comment>
<feature type="domain" description="tRNA(Ile)-lysidine/2-thiocytidine synthase N-terminal" evidence="7">
    <location>
        <begin position="36"/>
        <end position="209"/>
    </location>
</feature>
<comment type="function">
    <text evidence="6">Ligates lysine onto the cytidine present at position 34 of the AUA codon-specific tRNA(Ile) that contains the anticodon CAU, in an ATP-dependent manner. Cytidine is converted to lysidine, thus changing the amino acid specificity of the tRNA from methionine to isoleucine.</text>
</comment>
<dbReference type="PANTHER" id="PTHR43033">
    <property type="entry name" value="TRNA(ILE)-LYSIDINE SYNTHASE-RELATED"/>
    <property type="match status" value="1"/>
</dbReference>
<keyword evidence="9" id="KW-1185">Reference proteome</keyword>
<feature type="binding site" evidence="6">
    <location>
        <begin position="41"/>
        <end position="46"/>
    </location>
    <ligand>
        <name>ATP</name>
        <dbReference type="ChEBI" id="CHEBI:30616"/>
    </ligand>
</feature>
<accession>A0A1L7CI17</accession>
<protein>
    <recommendedName>
        <fullName evidence="6">tRNA(Ile)-lysidine synthase</fullName>
        <ecNumber evidence="6">6.3.4.19</ecNumber>
    </recommendedName>
    <alternativeName>
        <fullName evidence="6">tRNA(Ile)-2-lysyl-cytidine synthase</fullName>
    </alternativeName>
    <alternativeName>
        <fullName evidence="6">tRNA(Ile)-lysidine synthetase</fullName>
    </alternativeName>
</protein>
<dbReference type="NCBIfam" id="TIGR02432">
    <property type="entry name" value="lysidine_TilS_N"/>
    <property type="match status" value="1"/>
</dbReference>
<dbReference type="GO" id="GO:0032267">
    <property type="term" value="F:tRNA(Ile)-lysidine synthase activity"/>
    <property type="evidence" value="ECO:0007669"/>
    <property type="project" value="UniProtKB-EC"/>
</dbReference>
<evidence type="ECO:0000313" key="8">
    <source>
        <dbReference type="EMBL" id="APT85502.1"/>
    </source>
</evidence>
<reference evidence="8 9" key="1">
    <citation type="submission" date="2014-08" db="EMBL/GenBank/DDBJ databases">
        <title>Complete genome sequence of Corynebacterium aquilae S-613T(T) (=DSM 44791(T)), isolated from the choana of a healthy golden eagle.</title>
        <authorList>
            <person name="Ruckert C."/>
            <person name="Albersmeier A."/>
            <person name="Winkler A."/>
            <person name="Kalinowski J."/>
        </authorList>
    </citation>
    <scope>NUCLEOTIDE SEQUENCE [LARGE SCALE GENOMIC DNA]</scope>
    <source>
        <strain evidence="8 9">S-613</strain>
    </source>
</reference>
<name>A0A1L7CI17_9CORY</name>
<keyword evidence="6" id="KW-0963">Cytoplasm</keyword>
<dbReference type="RefSeq" id="WP_075727629.1">
    <property type="nucleotide sequence ID" value="NZ_CP009245.1"/>
</dbReference>
<dbReference type="GO" id="GO:0005737">
    <property type="term" value="C:cytoplasm"/>
    <property type="evidence" value="ECO:0007669"/>
    <property type="project" value="UniProtKB-SubCell"/>
</dbReference>
<proteinExistence type="inferred from homology"/>
<evidence type="ECO:0000256" key="5">
    <source>
        <dbReference type="ARBA" id="ARBA00048539"/>
    </source>
</evidence>
<dbReference type="Pfam" id="PF01171">
    <property type="entry name" value="ATP_bind_3"/>
    <property type="match status" value="1"/>
</dbReference>
<comment type="subcellular location">
    <subcellularLocation>
        <location evidence="6">Cytoplasm</location>
    </subcellularLocation>
</comment>
<dbReference type="STRING" id="1431546.CAQU_11065"/>
<dbReference type="SUPFAM" id="SSF52402">
    <property type="entry name" value="Adenine nucleotide alpha hydrolases-like"/>
    <property type="match status" value="1"/>
</dbReference>
<evidence type="ECO:0000256" key="1">
    <source>
        <dbReference type="ARBA" id="ARBA00022598"/>
    </source>
</evidence>
<dbReference type="AlphaFoldDB" id="A0A1L7CI17"/>
<dbReference type="KEGG" id="caqu:CAQU_11065"/>
<keyword evidence="2 6" id="KW-0819">tRNA processing</keyword>